<evidence type="ECO:0000256" key="1">
    <source>
        <dbReference type="SAM" id="MobiDB-lite"/>
    </source>
</evidence>
<organism evidence="2 3">
    <name type="scientific">Nocardioides hankookensis</name>
    <dbReference type="NCBI Taxonomy" id="443157"/>
    <lineage>
        <taxon>Bacteria</taxon>
        <taxon>Bacillati</taxon>
        <taxon>Actinomycetota</taxon>
        <taxon>Actinomycetes</taxon>
        <taxon>Propionibacteriales</taxon>
        <taxon>Nocardioidaceae</taxon>
        <taxon>Nocardioides</taxon>
    </lineage>
</organism>
<dbReference type="Proteomes" id="UP001596135">
    <property type="component" value="Unassembled WGS sequence"/>
</dbReference>
<sequence>MTISIALQQLRDSTGRLSEAVTELVMIAHEDRPDDSEVAAVDHLAEQVSELQSAVVTAGRGLAGIEGPAAVAARMPLVDAALAAASLCYWRDLRSYAATSAMRQVARRGAADWRAWQVSIEQSQQRCEQPLDEAAASARTVWLELAELVSLWLSHPPTIDAGVPASENTASQNTASQNTRRST</sequence>
<reference evidence="3" key="1">
    <citation type="journal article" date="2019" name="Int. J. Syst. Evol. Microbiol.">
        <title>The Global Catalogue of Microorganisms (GCM) 10K type strain sequencing project: providing services to taxonomists for standard genome sequencing and annotation.</title>
        <authorList>
            <consortium name="The Broad Institute Genomics Platform"/>
            <consortium name="The Broad Institute Genome Sequencing Center for Infectious Disease"/>
            <person name="Wu L."/>
            <person name="Ma J."/>
        </authorList>
    </citation>
    <scope>NUCLEOTIDE SEQUENCE [LARGE SCALE GENOMIC DNA]</scope>
    <source>
        <strain evidence="3">CCUG 54522</strain>
    </source>
</reference>
<gene>
    <name evidence="2" type="ORF">ACFPYL_10270</name>
</gene>
<feature type="compositionally biased region" description="Polar residues" evidence="1">
    <location>
        <begin position="166"/>
        <end position="183"/>
    </location>
</feature>
<dbReference type="RefSeq" id="WP_379153533.1">
    <property type="nucleotide sequence ID" value="NZ_JBHSRJ010000004.1"/>
</dbReference>
<feature type="region of interest" description="Disordered" evidence="1">
    <location>
        <begin position="161"/>
        <end position="183"/>
    </location>
</feature>
<accession>A0ABW1LJA1</accession>
<name>A0ABW1LJA1_9ACTN</name>
<evidence type="ECO:0000313" key="2">
    <source>
        <dbReference type="EMBL" id="MFC6043461.1"/>
    </source>
</evidence>
<dbReference type="EMBL" id="JBHSRJ010000004">
    <property type="protein sequence ID" value="MFC6043461.1"/>
    <property type="molecule type" value="Genomic_DNA"/>
</dbReference>
<protein>
    <recommendedName>
        <fullName evidence="4">DUF4254 domain-containing protein</fullName>
    </recommendedName>
</protein>
<evidence type="ECO:0000313" key="3">
    <source>
        <dbReference type="Proteomes" id="UP001596135"/>
    </source>
</evidence>
<comment type="caution">
    <text evidence="2">The sequence shown here is derived from an EMBL/GenBank/DDBJ whole genome shotgun (WGS) entry which is preliminary data.</text>
</comment>
<keyword evidence="3" id="KW-1185">Reference proteome</keyword>
<evidence type="ECO:0008006" key="4">
    <source>
        <dbReference type="Google" id="ProtNLM"/>
    </source>
</evidence>
<proteinExistence type="predicted"/>